<dbReference type="InterPro" id="IPR036735">
    <property type="entry name" value="NGN_dom_sf"/>
</dbReference>
<dbReference type="Proteomes" id="UP001236369">
    <property type="component" value="Unassembled WGS sequence"/>
</dbReference>
<keyword evidence="1" id="KW-0804">Transcription</keyword>
<name>A0ABU0HUM4_9HYPH</name>
<evidence type="ECO:0000256" key="1">
    <source>
        <dbReference type="ARBA" id="ARBA00023163"/>
    </source>
</evidence>
<reference evidence="3 4" key="1">
    <citation type="submission" date="2023-07" db="EMBL/GenBank/DDBJ databases">
        <title>Genomic Encyclopedia of Type Strains, Phase IV (KMG-IV): sequencing the most valuable type-strain genomes for metagenomic binning, comparative biology and taxonomic classification.</title>
        <authorList>
            <person name="Goeker M."/>
        </authorList>
    </citation>
    <scope>NUCLEOTIDE SEQUENCE [LARGE SCALE GENOMIC DNA]</scope>
    <source>
        <strain evidence="3 4">DSM 19562</strain>
    </source>
</reference>
<protein>
    <submittedName>
        <fullName evidence="3">Transcriptional antiterminator RfaH</fullName>
    </submittedName>
</protein>
<dbReference type="Pfam" id="PF02357">
    <property type="entry name" value="NusG"/>
    <property type="match status" value="1"/>
</dbReference>
<dbReference type="RefSeq" id="WP_238248690.1">
    <property type="nucleotide sequence ID" value="NZ_BPQX01000021.1"/>
</dbReference>
<evidence type="ECO:0000313" key="4">
    <source>
        <dbReference type="Proteomes" id="UP001236369"/>
    </source>
</evidence>
<evidence type="ECO:0000313" key="3">
    <source>
        <dbReference type="EMBL" id="MDQ0445199.1"/>
    </source>
</evidence>
<dbReference type="SMART" id="SM00738">
    <property type="entry name" value="NGN"/>
    <property type="match status" value="1"/>
</dbReference>
<evidence type="ECO:0000259" key="2">
    <source>
        <dbReference type="SMART" id="SM00738"/>
    </source>
</evidence>
<organism evidence="3 4">
    <name type="scientific">Methylobacterium persicinum</name>
    <dbReference type="NCBI Taxonomy" id="374426"/>
    <lineage>
        <taxon>Bacteria</taxon>
        <taxon>Pseudomonadati</taxon>
        <taxon>Pseudomonadota</taxon>
        <taxon>Alphaproteobacteria</taxon>
        <taxon>Hyphomicrobiales</taxon>
        <taxon>Methylobacteriaceae</taxon>
        <taxon>Methylobacterium</taxon>
    </lineage>
</organism>
<dbReference type="InterPro" id="IPR006645">
    <property type="entry name" value="NGN-like_dom"/>
</dbReference>
<dbReference type="SUPFAM" id="SSF82679">
    <property type="entry name" value="N-utilization substance G protein NusG, N-terminal domain"/>
    <property type="match status" value="1"/>
</dbReference>
<comment type="caution">
    <text evidence="3">The sequence shown here is derived from an EMBL/GenBank/DDBJ whole genome shotgun (WGS) entry which is preliminary data.</text>
</comment>
<sequence>MTAATPREAAVMSETENPIRIWIAAHTAPNAEVAVRDALAALDYPVLLPTGMVEMVKHRQRMLVERPVFPRYLFVGIPHGASWYPIRAVTGVSGVISSAGEPRPVPDRAIHRLMAAVAADAFSKAAQPRFREGQPVRVDFGTAEIEAFVGRLLNTLPAQRIEVVFSALGKQHRATVSVDKVRAA</sequence>
<dbReference type="EMBL" id="JAUSVV010000023">
    <property type="protein sequence ID" value="MDQ0445199.1"/>
    <property type="molecule type" value="Genomic_DNA"/>
</dbReference>
<gene>
    <name evidence="3" type="ORF">QO016_004726</name>
</gene>
<accession>A0ABU0HUM4</accession>
<keyword evidence="4" id="KW-1185">Reference proteome</keyword>
<proteinExistence type="predicted"/>
<dbReference type="Gene3D" id="3.30.70.940">
    <property type="entry name" value="NusG, N-terminal domain"/>
    <property type="match status" value="1"/>
</dbReference>
<feature type="domain" description="NusG-like N-terminal" evidence="2">
    <location>
        <begin position="19"/>
        <end position="117"/>
    </location>
</feature>